<dbReference type="AlphaFoldDB" id="A0A246HXR8"/>
<comment type="caution">
    <text evidence="1">The sequence shown here is derived from an EMBL/GenBank/DDBJ whole genome shotgun (WGS) entry which is preliminary data.</text>
</comment>
<organism evidence="1 2">
    <name type="scientific">Stenotrophomonas maltophilia</name>
    <name type="common">Pseudomonas maltophilia</name>
    <name type="synonym">Xanthomonas maltophilia</name>
    <dbReference type="NCBI Taxonomy" id="40324"/>
    <lineage>
        <taxon>Bacteria</taxon>
        <taxon>Pseudomonadati</taxon>
        <taxon>Pseudomonadota</taxon>
        <taxon>Gammaproteobacteria</taxon>
        <taxon>Lysobacterales</taxon>
        <taxon>Lysobacteraceae</taxon>
        <taxon>Stenotrophomonas</taxon>
        <taxon>Stenotrophomonas maltophilia group</taxon>
    </lineage>
</organism>
<evidence type="ECO:0000313" key="2">
    <source>
        <dbReference type="Proteomes" id="UP000197090"/>
    </source>
</evidence>
<gene>
    <name evidence="1" type="ORF">CEE63_19795</name>
</gene>
<dbReference type="GO" id="GO:0005886">
    <property type="term" value="C:plasma membrane"/>
    <property type="evidence" value="ECO:0007669"/>
    <property type="project" value="TreeGrafter"/>
</dbReference>
<reference evidence="1 2" key="1">
    <citation type="submission" date="2017-06" db="EMBL/GenBank/DDBJ databases">
        <authorList>
            <person name="Kim H.J."/>
            <person name="Triplett B.A."/>
        </authorList>
    </citation>
    <scope>NUCLEOTIDE SEQUENCE [LARGE SCALE GENOMIC DNA]</scope>
    <source>
        <strain evidence="1 2">594</strain>
    </source>
</reference>
<accession>A0A246HXR8</accession>
<protein>
    <submittedName>
        <fullName evidence="1">Uncharacterized protein</fullName>
    </submittedName>
</protein>
<dbReference type="PANTHER" id="PTHR34980:SF2">
    <property type="entry name" value="INNER MEMBRANE PROTEIN YHAH-RELATED"/>
    <property type="match status" value="1"/>
</dbReference>
<sequence length="123" mass="13756">MHKMMVPLTRYAQFTGRASRSEFWWFQLFIMIISIPLYLLSFYAGYSGSQGPALVVTGLGVVMWLAFVLPSIAATIRRLHDTDRSGWWLLLGFVPFVSLVLLVFLLLPGTPGGNRFGAPVPHV</sequence>
<dbReference type="Pfam" id="PF05656">
    <property type="entry name" value="DUF805"/>
    <property type="match status" value="1"/>
</dbReference>
<dbReference type="Proteomes" id="UP000197090">
    <property type="component" value="Unassembled WGS sequence"/>
</dbReference>
<dbReference type="RefSeq" id="WP_088497844.1">
    <property type="nucleotide sequence ID" value="NZ_NIVX01000113.1"/>
</dbReference>
<evidence type="ECO:0000313" key="1">
    <source>
        <dbReference type="EMBL" id="OWQ69683.1"/>
    </source>
</evidence>
<dbReference type="PANTHER" id="PTHR34980">
    <property type="entry name" value="INNER MEMBRANE PROTEIN-RELATED-RELATED"/>
    <property type="match status" value="1"/>
</dbReference>
<dbReference type="InterPro" id="IPR008523">
    <property type="entry name" value="DUF805"/>
</dbReference>
<name>A0A246HXR8_STEMA</name>
<proteinExistence type="predicted"/>
<dbReference type="EMBL" id="NIVX01000113">
    <property type="protein sequence ID" value="OWQ69683.1"/>
    <property type="molecule type" value="Genomic_DNA"/>
</dbReference>